<name>A0ABP3QQC2_9ACTN</name>
<sequence length="109" mass="11565">MASMKSVELANAVEDFERLASLVEESGERVNVTAGGQLVGVVLPAAELAELEYWAQRETGAPLPVQEPLTGKRSGSGTAGRVYPVRTRGRAAYDAHSGSRHRGRDALCA</sequence>
<evidence type="ECO:0000256" key="1">
    <source>
        <dbReference type="SAM" id="MobiDB-lite"/>
    </source>
</evidence>
<reference evidence="3" key="1">
    <citation type="journal article" date="2019" name="Int. J. Syst. Evol. Microbiol.">
        <title>The Global Catalogue of Microorganisms (GCM) 10K type strain sequencing project: providing services to taxonomists for standard genome sequencing and annotation.</title>
        <authorList>
            <consortium name="The Broad Institute Genomics Platform"/>
            <consortium name="The Broad Institute Genome Sequencing Center for Infectious Disease"/>
            <person name="Wu L."/>
            <person name="Ma J."/>
        </authorList>
    </citation>
    <scope>NUCLEOTIDE SEQUENCE [LARGE SCALE GENOMIC DNA]</scope>
    <source>
        <strain evidence="3">JCM 5067</strain>
    </source>
</reference>
<protein>
    <recommendedName>
        <fullName evidence="4">Antitoxin</fullName>
    </recommendedName>
</protein>
<dbReference type="RefSeq" id="WP_344073027.1">
    <property type="nucleotide sequence ID" value="NZ_BAAACA010000014.1"/>
</dbReference>
<proteinExistence type="predicted"/>
<comment type="caution">
    <text evidence="2">The sequence shown here is derived from an EMBL/GenBank/DDBJ whole genome shotgun (WGS) entry which is preliminary data.</text>
</comment>
<evidence type="ECO:0000313" key="3">
    <source>
        <dbReference type="Proteomes" id="UP001500668"/>
    </source>
</evidence>
<evidence type="ECO:0000313" key="2">
    <source>
        <dbReference type="EMBL" id="GAA0592860.1"/>
    </source>
</evidence>
<feature type="region of interest" description="Disordered" evidence="1">
    <location>
        <begin position="90"/>
        <end position="109"/>
    </location>
</feature>
<dbReference type="Proteomes" id="UP001500668">
    <property type="component" value="Unassembled WGS sequence"/>
</dbReference>
<dbReference type="EMBL" id="BAAACA010000014">
    <property type="protein sequence ID" value="GAA0592860.1"/>
    <property type="molecule type" value="Genomic_DNA"/>
</dbReference>
<gene>
    <name evidence="2" type="ORF">GCM10010394_22680</name>
</gene>
<organism evidence="2 3">
    <name type="scientific">Streptomyces crystallinus</name>
    <dbReference type="NCBI Taxonomy" id="68191"/>
    <lineage>
        <taxon>Bacteria</taxon>
        <taxon>Bacillati</taxon>
        <taxon>Actinomycetota</taxon>
        <taxon>Actinomycetes</taxon>
        <taxon>Kitasatosporales</taxon>
        <taxon>Streptomycetaceae</taxon>
        <taxon>Streptomyces</taxon>
    </lineage>
</organism>
<accession>A0ABP3QQC2</accession>
<evidence type="ECO:0008006" key="4">
    <source>
        <dbReference type="Google" id="ProtNLM"/>
    </source>
</evidence>
<keyword evidence="3" id="KW-1185">Reference proteome</keyword>
<feature type="region of interest" description="Disordered" evidence="1">
    <location>
        <begin position="63"/>
        <end position="85"/>
    </location>
</feature>